<comment type="caution">
    <text evidence="4">The sequence shown here is derived from an EMBL/GenBank/DDBJ whole genome shotgun (WGS) entry which is preliminary data.</text>
</comment>
<dbReference type="Proteomes" id="UP000823588">
    <property type="component" value="Unassembled WGS sequence"/>
</dbReference>
<protein>
    <submittedName>
        <fullName evidence="4">Phospholipase/carboxylesterase</fullName>
    </submittedName>
</protein>
<accession>A0A8T4GBW9</accession>
<dbReference type="GO" id="GO:0005737">
    <property type="term" value="C:cytoplasm"/>
    <property type="evidence" value="ECO:0007669"/>
    <property type="project" value="TreeGrafter"/>
</dbReference>
<evidence type="ECO:0000313" key="5">
    <source>
        <dbReference type="Proteomes" id="UP000823588"/>
    </source>
</evidence>
<proteinExistence type="inferred from homology"/>
<dbReference type="SUPFAM" id="SSF53474">
    <property type="entry name" value="alpha/beta-Hydrolases"/>
    <property type="match status" value="1"/>
</dbReference>
<dbReference type="GO" id="GO:0052689">
    <property type="term" value="F:carboxylic ester hydrolase activity"/>
    <property type="evidence" value="ECO:0007669"/>
    <property type="project" value="TreeGrafter"/>
</dbReference>
<dbReference type="GO" id="GO:0008474">
    <property type="term" value="F:palmitoyl-(protein) hydrolase activity"/>
    <property type="evidence" value="ECO:0007669"/>
    <property type="project" value="TreeGrafter"/>
</dbReference>
<dbReference type="Pfam" id="PF02230">
    <property type="entry name" value="Abhydrolase_2"/>
    <property type="match status" value="1"/>
</dbReference>
<keyword evidence="5" id="KW-1185">Reference proteome</keyword>
<comment type="similarity">
    <text evidence="1">Belongs to the AB hydrolase superfamily. AB hydrolase 2 family.</text>
</comment>
<evidence type="ECO:0000313" key="4">
    <source>
        <dbReference type="EMBL" id="MBP1921934.1"/>
    </source>
</evidence>
<evidence type="ECO:0000259" key="3">
    <source>
        <dbReference type="Pfam" id="PF02230"/>
    </source>
</evidence>
<feature type="compositionally biased region" description="Basic and acidic residues" evidence="2">
    <location>
        <begin position="150"/>
        <end position="166"/>
    </location>
</feature>
<dbReference type="InterPro" id="IPR050565">
    <property type="entry name" value="LYPA1-2/EST-like"/>
</dbReference>
<reference evidence="4" key="1">
    <citation type="submission" date="2021-03" db="EMBL/GenBank/DDBJ databases">
        <title>Genomic Encyclopedia of Type Strains, Phase IV (KMG-IV): sequencing the most valuable type-strain genomes for metagenomic binning, comparative biology and taxonomic classification.</title>
        <authorList>
            <person name="Goeker M."/>
        </authorList>
    </citation>
    <scope>NUCLEOTIDE SEQUENCE</scope>
    <source>
        <strain evidence="4">DSM 23564</strain>
    </source>
</reference>
<dbReference type="AlphaFoldDB" id="A0A8T4GBW9"/>
<feature type="domain" description="Phospholipase/carboxylesterase/thioesterase" evidence="3">
    <location>
        <begin position="23"/>
        <end position="220"/>
    </location>
</feature>
<feature type="region of interest" description="Disordered" evidence="2">
    <location>
        <begin position="145"/>
        <end position="181"/>
    </location>
</feature>
<sequence length="233" mass="24094">MTRTLSTVEGPHADAELVVGGAPTAAAEVAVVLLHGRGGTAEGLIRLADAVYRPGVTLLAPAARRSSWFPAAHDEPIETNEPALSSAVDCVAGAVAAAEEIGIPPERVVLVGVSQGGCVLAEFLCRRPRRFGGAFVVSAALSGPNPENRTVGRADGDARQRDRETGSLDGTPVSLDATEADPYVPRRRVEATASVLERGGAAVDLRIEPGTEHGLSDAALDRIGARLDVLLDQ</sequence>
<dbReference type="Gene3D" id="3.40.50.1820">
    <property type="entry name" value="alpha/beta hydrolase"/>
    <property type="match status" value="1"/>
</dbReference>
<gene>
    <name evidence="4" type="ORF">J2751_000931</name>
</gene>
<dbReference type="InterPro" id="IPR003140">
    <property type="entry name" value="PLipase/COase/thioEstase"/>
</dbReference>
<dbReference type="EMBL" id="JAGGKQ010000004">
    <property type="protein sequence ID" value="MBP1921934.1"/>
    <property type="molecule type" value="Genomic_DNA"/>
</dbReference>
<dbReference type="InterPro" id="IPR029058">
    <property type="entry name" value="AB_hydrolase_fold"/>
</dbReference>
<dbReference type="RefSeq" id="WP_209483612.1">
    <property type="nucleotide sequence ID" value="NZ_JAGGKQ010000004.1"/>
</dbReference>
<dbReference type="PANTHER" id="PTHR10655">
    <property type="entry name" value="LYSOPHOSPHOLIPASE-RELATED"/>
    <property type="match status" value="1"/>
</dbReference>
<organism evidence="4 5">
    <name type="scientific">Halorubrum alkaliphilum</name>
    <dbReference type="NCBI Taxonomy" id="261290"/>
    <lineage>
        <taxon>Archaea</taxon>
        <taxon>Methanobacteriati</taxon>
        <taxon>Methanobacteriota</taxon>
        <taxon>Stenosarchaea group</taxon>
        <taxon>Halobacteria</taxon>
        <taxon>Halobacteriales</taxon>
        <taxon>Haloferacaceae</taxon>
        <taxon>Halorubrum</taxon>
    </lineage>
</organism>
<dbReference type="PANTHER" id="PTHR10655:SF70">
    <property type="entry name" value="PHOSPHOLIPASE_CARBOXYLESTERASE_THIOESTERASE DOMAIN-CONTAINING PROTEIN"/>
    <property type="match status" value="1"/>
</dbReference>
<evidence type="ECO:0000256" key="2">
    <source>
        <dbReference type="SAM" id="MobiDB-lite"/>
    </source>
</evidence>
<evidence type="ECO:0000256" key="1">
    <source>
        <dbReference type="ARBA" id="ARBA00006499"/>
    </source>
</evidence>
<name>A0A8T4GBW9_9EURY</name>
<dbReference type="OrthoDB" id="203477at2157"/>